<evidence type="ECO:0000313" key="2">
    <source>
        <dbReference type="EMBL" id="KAJ1183550.1"/>
    </source>
</evidence>
<dbReference type="EMBL" id="JANPWB010000005">
    <property type="protein sequence ID" value="KAJ1183550.1"/>
    <property type="molecule type" value="Genomic_DNA"/>
</dbReference>
<accession>A0AAV7U399</accession>
<name>A0AAV7U399_PLEWA</name>
<feature type="region of interest" description="Disordered" evidence="1">
    <location>
        <begin position="78"/>
        <end position="107"/>
    </location>
</feature>
<comment type="caution">
    <text evidence="2">The sequence shown here is derived from an EMBL/GenBank/DDBJ whole genome shotgun (WGS) entry which is preliminary data.</text>
</comment>
<sequence length="136" mass="14351">MEPVMAPGPLAPCRSSGSLLSCCRIHRLPTGSLIPACICRTCRPKAVLFLHLRRAGAGAPPPDQAAKSCAVLSRAPDTFPPVTDHPGLFGEKFPSGDAKRPGRSRRTCRSREECTERHWCAGSGPASRATSCAAAT</sequence>
<evidence type="ECO:0000313" key="3">
    <source>
        <dbReference type="Proteomes" id="UP001066276"/>
    </source>
</evidence>
<dbReference type="Proteomes" id="UP001066276">
    <property type="component" value="Chromosome 3_1"/>
</dbReference>
<dbReference type="AlphaFoldDB" id="A0AAV7U399"/>
<keyword evidence="3" id="KW-1185">Reference proteome</keyword>
<protein>
    <submittedName>
        <fullName evidence="2">Uncharacterized protein</fullName>
    </submittedName>
</protein>
<evidence type="ECO:0000256" key="1">
    <source>
        <dbReference type="SAM" id="MobiDB-lite"/>
    </source>
</evidence>
<reference evidence="2" key="1">
    <citation type="journal article" date="2022" name="bioRxiv">
        <title>Sequencing and chromosome-scale assembly of the giantPleurodeles waltlgenome.</title>
        <authorList>
            <person name="Brown T."/>
            <person name="Elewa A."/>
            <person name="Iarovenko S."/>
            <person name="Subramanian E."/>
            <person name="Araus A.J."/>
            <person name="Petzold A."/>
            <person name="Susuki M."/>
            <person name="Suzuki K.-i.T."/>
            <person name="Hayashi T."/>
            <person name="Toyoda A."/>
            <person name="Oliveira C."/>
            <person name="Osipova E."/>
            <person name="Leigh N.D."/>
            <person name="Simon A."/>
            <person name="Yun M.H."/>
        </authorList>
    </citation>
    <scope>NUCLEOTIDE SEQUENCE</scope>
    <source>
        <strain evidence="2">20211129_DDA</strain>
        <tissue evidence="2">Liver</tissue>
    </source>
</reference>
<organism evidence="2 3">
    <name type="scientific">Pleurodeles waltl</name>
    <name type="common">Iberian ribbed newt</name>
    <dbReference type="NCBI Taxonomy" id="8319"/>
    <lineage>
        <taxon>Eukaryota</taxon>
        <taxon>Metazoa</taxon>
        <taxon>Chordata</taxon>
        <taxon>Craniata</taxon>
        <taxon>Vertebrata</taxon>
        <taxon>Euteleostomi</taxon>
        <taxon>Amphibia</taxon>
        <taxon>Batrachia</taxon>
        <taxon>Caudata</taxon>
        <taxon>Salamandroidea</taxon>
        <taxon>Salamandridae</taxon>
        <taxon>Pleurodelinae</taxon>
        <taxon>Pleurodeles</taxon>
    </lineage>
</organism>
<gene>
    <name evidence="2" type="ORF">NDU88_000368</name>
</gene>
<proteinExistence type="predicted"/>